<gene>
    <name evidence="6" type="primary">rpsG</name>
    <name evidence="9" type="ORF">A2V68_01875</name>
</gene>
<accession>A0A1F4NSR0</accession>
<evidence type="ECO:0000313" key="10">
    <source>
        <dbReference type="Proteomes" id="UP000176651"/>
    </source>
</evidence>
<protein>
    <recommendedName>
        <fullName evidence="6">Small ribosomal subunit protein uS7</fullName>
    </recommendedName>
</protein>
<comment type="subunit">
    <text evidence="6">Part of the 30S ribosomal subunit. Contacts proteins S9 and S11.</text>
</comment>
<dbReference type="InterPro" id="IPR005717">
    <property type="entry name" value="Ribosomal_uS7_bac/org-type"/>
</dbReference>
<keyword evidence="4 6" id="KW-0689">Ribosomal protein</keyword>
<dbReference type="Pfam" id="PF00177">
    <property type="entry name" value="Ribosomal_S7"/>
    <property type="match status" value="1"/>
</dbReference>
<feature type="domain" description="Small ribosomal subunit protein uS7" evidence="8">
    <location>
        <begin position="3"/>
        <end position="149"/>
    </location>
</feature>
<dbReference type="GO" id="GO:0003735">
    <property type="term" value="F:structural constituent of ribosome"/>
    <property type="evidence" value="ECO:0007669"/>
    <property type="project" value="InterPro"/>
</dbReference>
<keyword evidence="6" id="KW-0820">tRNA-binding</keyword>
<dbReference type="GO" id="GO:0015935">
    <property type="term" value="C:small ribosomal subunit"/>
    <property type="evidence" value="ECO:0007669"/>
    <property type="project" value="InterPro"/>
</dbReference>
<dbReference type="InterPro" id="IPR000235">
    <property type="entry name" value="Ribosomal_uS7"/>
</dbReference>
<dbReference type="GO" id="GO:0000049">
    <property type="term" value="F:tRNA binding"/>
    <property type="evidence" value="ECO:0007669"/>
    <property type="project" value="UniProtKB-UniRule"/>
</dbReference>
<evidence type="ECO:0000313" key="9">
    <source>
        <dbReference type="EMBL" id="OGB74429.1"/>
    </source>
</evidence>
<evidence type="ECO:0000256" key="2">
    <source>
        <dbReference type="ARBA" id="ARBA00022730"/>
    </source>
</evidence>
<sequence length="157" mass="17650">MARKAHTIRRSNLPDRKFGNILLRKFINKVMLKGKRTVAEQVVYAALEQASKKLNKTPLEIFQGAIDNVSPMVQLRSRRIGGANYQIPTEVSSDRKVVLAMQWIIAAARMRKGMPMAAKLAVELVDAFNNTGGAVRKKDETHKMAEANRAFAHFARF</sequence>
<evidence type="ECO:0000256" key="3">
    <source>
        <dbReference type="ARBA" id="ARBA00022884"/>
    </source>
</evidence>
<dbReference type="AlphaFoldDB" id="A0A1F4NSR0"/>
<dbReference type="GO" id="GO:0006412">
    <property type="term" value="P:translation"/>
    <property type="evidence" value="ECO:0007669"/>
    <property type="project" value="UniProtKB-UniRule"/>
</dbReference>
<organism evidence="9 10">
    <name type="scientific">candidate division Kazan bacterium RBG_13_50_9</name>
    <dbReference type="NCBI Taxonomy" id="1798535"/>
    <lineage>
        <taxon>Bacteria</taxon>
        <taxon>Bacteria division Kazan-3B-28</taxon>
    </lineage>
</organism>
<reference evidence="9 10" key="1">
    <citation type="journal article" date="2016" name="Nat. Commun.">
        <title>Thousands of microbial genomes shed light on interconnected biogeochemical processes in an aquifer system.</title>
        <authorList>
            <person name="Anantharaman K."/>
            <person name="Brown C.T."/>
            <person name="Hug L.A."/>
            <person name="Sharon I."/>
            <person name="Castelle C.J."/>
            <person name="Probst A.J."/>
            <person name="Thomas B.C."/>
            <person name="Singh A."/>
            <person name="Wilkins M.J."/>
            <person name="Karaoz U."/>
            <person name="Brodie E.L."/>
            <person name="Williams K.H."/>
            <person name="Hubbard S.S."/>
            <person name="Banfield J.F."/>
        </authorList>
    </citation>
    <scope>NUCLEOTIDE SEQUENCE [LARGE SCALE GENOMIC DNA]</scope>
</reference>
<dbReference type="GO" id="GO:0019843">
    <property type="term" value="F:rRNA binding"/>
    <property type="evidence" value="ECO:0007669"/>
    <property type="project" value="UniProtKB-UniRule"/>
</dbReference>
<dbReference type="HAMAP" id="MF_00480_B">
    <property type="entry name" value="Ribosomal_uS7_B"/>
    <property type="match status" value="1"/>
</dbReference>
<dbReference type="Proteomes" id="UP000176651">
    <property type="component" value="Unassembled WGS sequence"/>
</dbReference>
<evidence type="ECO:0000256" key="1">
    <source>
        <dbReference type="ARBA" id="ARBA00007151"/>
    </source>
</evidence>
<dbReference type="STRING" id="1798535.A2V68_01875"/>
<dbReference type="Gene3D" id="1.10.455.10">
    <property type="entry name" value="Ribosomal protein S7 domain"/>
    <property type="match status" value="1"/>
</dbReference>
<dbReference type="InterPro" id="IPR036823">
    <property type="entry name" value="Ribosomal_uS7_dom_sf"/>
</dbReference>
<dbReference type="CDD" id="cd14869">
    <property type="entry name" value="uS7_Bacteria"/>
    <property type="match status" value="1"/>
</dbReference>
<evidence type="ECO:0000256" key="4">
    <source>
        <dbReference type="ARBA" id="ARBA00022980"/>
    </source>
</evidence>
<dbReference type="PANTHER" id="PTHR11205">
    <property type="entry name" value="RIBOSOMAL PROTEIN S7"/>
    <property type="match status" value="1"/>
</dbReference>
<comment type="function">
    <text evidence="6">One of the primary rRNA binding proteins, it binds directly to 16S rRNA where it nucleates assembly of the head domain of the 30S subunit. Is located at the subunit interface close to the decoding center, probably blocks exit of the E-site tRNA.</text>
</comment>
<keyword evidence="5 6" id="KW-0687">Ribonucleoprotein</keyword>
<evidence type="ECO:0000256" key="5">
    <source>
        <dbReference type="ARBA" id="ARBA00023274"/>
    </source>
</evidence>
<dbReference type="PIRSF" id="PIRSF002122">
    <property type="entry name" value="RPS7p_RPS7a_RPS5e_RPS7o"/>
    <property type="match status" value="1"/>
</dbReference>
<dbReference type="NCBIfam" id="TIGR01029">
    <property type="entry name" value="rpsG_bact"/>
    <property type="match status" value="1"/>
</dbReference>
<comment type="caution">
    <text evidence="9">The sequence shown here is derived from an EMBL/GenBank/DDBJ whole genome shotgun (WGS) entry which is preliminary data.</text>
</comment>
<dbReference type="FunFam" id="1.10.455.10:FF:000001">
    <property type="entry name" value="30S ribosomal protein S7"/>
    <property type="match status" value="1"/>
</dbReference>
<dbReference type="SUPFAM" id="SSF47973">
    <property type="entry name" value="Ribosomal protein S7"/>
    <property type="match status" value="1"/>
</dbReference>
<name>A0A1F4NSR0_UNCK3</name>
<comment type="similarity">
    <text evidence="1 6 7">Belongs to the universal ribosomal protein uS7 family.</text>
</comment>
<evidence type="ECO:0000256" key="6">
    <source>
        <dbReference type="HAMAP-Rule" id="MF_00480"/>
    </source>
</evidence>
<dbReference type="EMBL" id="META01000002">
    <property type="protein sequence ID" value="OGB74429.1"/>
    <property type="molecule type" value="Genomic_DNA"/>
</dbReference>
<dbReference type="PROSITE" id="PS00052">
    <property type="entry name" value="RIBOSOMAL_S7"/>
    <property type="match status" value="1"/>
</dbReference>
<dbReference type="InterPro" id="IPR020606">
    <property type="entry name" value="Ribosomal_uS7_CS"/>
</dbReference>
<proteinExistence type="inferred from homology"/>
<keyword evidence="2 6" id="KW-0699">rRNA-binding</keyword>
<dbReference type="InterPro" id="IPR023798">
    <property type="entry name" value="Ribosomal_uS7_dom"/>
</dbReference>
<keyword evidence="3 6" id="KW-0694">RNA-binding</keyword>
<evidence type="ECO:0000256" key="7">
    <source>
        <dbReference type="RuleBase" id="RU003619"/>
    </source>
</evidence>
<evidence type="ECO:0000259" key="8">
    <source>
        <dbReference type="Pfam" id="PF00177"/>
    </source>
</evidence>